<dbReference type="InterPro" id="IPR050246">
    <property type="entry name" value="Class_II_FBP_aldolase"/>
</dbReference>
<evidence type="ECO:0000313" key="7">
    <source>
        <dbReference type="Proteomes" id="UP000186535"/>
    </source>
</evidence>
<dbReference type="GO" id="GO:0008270">
    <property type="term" value="F:zinc ion binding"/>
    <property type="evidence" value="ECO:0007669"/>
    <property type="project" value="InterPro"/>
</dbReference>
<feature type="binding site" evidence="4">
    <location>
        <begin position="227"/>
        <end position="230"/>
    </location>
    <ligand>
        <name>dihydroxyacetone phosphate</name>
        <dbReference type="ChEBI" id="CHEBI:57642"/>
    </ligand>
</feature>
<dbReference type="PIRSF" id="PIRSF001359">
    <property type="entry name" value="F_bP_aldolase_II"/>
    <property type="match status" value="1"/>
</dbReference>
<dbReference type="PANTHER" id="PTHR30304:SF0">
    <property type="entry name" value="D-TAGATOSE-1,6-BISPHOSPHATE ALDOLASE SUBUNIT GATY-RELATED"/>
    <property type="match status" value="1"/>
</dbReference>
<gene>
    <name evidence="6" type="primary">kbaY</name>
    <name evidence="6" type="ORF">BJR07_19630</name>
</gene>
<dbReference type="NCBIfam" id="NF006626">
    <property type="entry name" value="PRK09195.1"/>
    <property type="match status" value="1"/>
</dbReference>
<comment type="cofactor">
    <cofactor evidence="5">
        <name>Zn(2+)</name>
        <dbReference type="ChEBI" id="CHEBI:29105"/>
    </cofactor>
    <text evidence="5">Binds 2 Zn(2+) ions per subunit. One is catalytic and the other provides a structural contribution.</text>
</comment>
<name>A0A1C4BJU2_BACCE</name>
<sequence length="281" mass="31438">MLVSTQFILRNAQEQGYAVPAFNIHNLETLKAVIESAVELRSPVIIAATPGTIKYMGKEYLLHMIEAARKRYDIPISLHLDHHEDISDIKNCIDLGVSSVMIDASHHPFEKNIQIVQEVSVYAKQYGVTVEAELGQLSGIEEDIVVENSIYTDPYQAKEFVERTNIDSLAVAIGTAHGLYKGKPKLDLQRLTNIRKQVDIPLVLHGASGLSDSLVQETIRLGICKVNIATELKIAFGTALRHYLFSHPEENDPRKYFSDAIMAMKRVVADKIKMCKSLNRV</sequence>
<dbReference type="InterPro" id="IPR000771">
    <property type="entry name" value="FBA_II"/>
</dbReference>
<dbReference type="Gene3D" id="3.20.20.70">
    <property type="entry name" value="Aldolase class I"/>
    <property type="match status" value="1"/>
</dbReference>
<evidence type="ECO:0000256" key="5">
    <source>
        <dbReference type="PIRSR" id="PIRSR001359-3"/>
    </source>
</evidence>
<feature type="binding site" evidence="5">
    <location>
        <position position="133"/>
    </location>
    <ligand>
        <name>Zn(2+)</name>
        <dbReference type="ChEBI" id="CHEBI:29105"/>
        <label>2</label>
    </ligand>
</feature>
<dbReference type="InterPro" id="IPR013785">
    <property type="entry name" value="Aldolase_TIM"/>
</dbReference>
<dbReference type="NCBIfam" id="TIGR00167">
    <property type="entry name" value="cbbA"/>
    <property type="match status" value="1"/>
</dbReference>
<dbReference type="FunFam" id="3.20.20.70:FF:000043">
    <property type="entry name" value="D-tagatose-1,6-bisphosphate aldolase subunit GatY"/>
    <property type="match status" value="1"/>
</dbReference>
<dbReference type="Pfam" id="PF01116">
    <property type="entry name" value="F_bP_aldolase"/>
    <property type="match status" value="1"/>
</dbReference>
<feature type="binding site" evidence="5">
    <location>
        <position position="177"/>
    </location>
    <ligand>
        <name>Zn(2+)</name>
        <dbReference type="ChEBI" id="CHEBI:29105"/>
        <label>1</label>
        <note>catalytic</note>
    </ligand>
</feature>
<evidence type="ECO:0000313" key="6">
    <source>
        <dbReference type="EMBL" id="OKA36281.1"/>
    </source>
</evidence>
<dbReference type="RefSeq" id="WP_073517944.1">
    <property type="nucleotide sequence ID" value="NZ_MPOM01000006.1"/>
</dbReference>
<dbReference type="CDD" id="cd00947">
    <property type="entry name" value="TBP_aldolase_IIB"/>
    <property type="match status" value="1"/>
</dbReference>
<feature type="binding site" evidence="5">
    <location>
        <position position="205"/>
    </location>
    <ligand>
        <name>Zn(2+)</name>
        <dbReference type="ChEBI" id="CHEBI:29105"/>
        <label>1</label>
        <note>catalytic</note>
    </ligand>
</feature>
<dbReference type="GO" id="GO:0005975">
    <property type="term" value="P:carbohydrate metabolic process"/>
    <property type="evidence" value="ECO:0007669"/>
    <property type="project" value="InterPro"/>
</dbReference>
<keyword evidence="5" id="KW-0479">Metal-binding</keyword>
<reference evidence="6 7" key="1">
    <citation type="submission" date="2016-11" db="EMBL/GenBank/DDBJ databases">
        <title>Identification of Bacillus cereus isolated from egg-white.</title>
        <authorList>
            <person name="Soni A."/>
            <person name="Oey I."/>
            <person name="Silcock P."/>
            <person name="Bremer P."/>
        </authorList>
    </citation>
    <scope>NUCLEOTIDE SEQUENCE [LARGE SCALE GENOMIC DNA]</scope>
    <source>
        <strain evidence="6 7">NZAS03</strain>
    </source>
</reference>
<comment type="caution">
    <text evidence="6">The sequence shown here is derived from an EMBL/GenBank/DDBJ whole genome shotgun (WGS) entry which is preliminary data.</text>
</comment>
<dbReference type="EMBL" id="MPON01000006">
    <property type="protein sequence ID" value="OKA36281.1"/>
    <property type="molecule type" value="Genomic_DNA"/>
</dbReference>
<dbReference type="Proteomes" id="UP000186535">
    <property type="component" value="Unassembled WGS sequence"/>
</dbReference>
<dbReference type="PANTHER" id="PTHR30304">
    <property type="entry name" value="D-TAGATOSE-1,6-BISPHOSPHATE ALDOLASE"/>
    <property type="match status" value="1"/>
</dbReference>
<organism evidence="6 7">
    <name type="scientific">Bacillus cereus</name>
    <dbReference type="NCBI Taxonomy" id="1396"/>
    <lineage>
        <taxon>Bacteria</taxon>
        <taxon>Bacillati</taxon>
        <taxon>Bacillota</taxon>
        <taxon>Bacilli</taxon>
        <taxon>Bacillales</taxon>
        <taxon>Bacillaceae</taxon>
        <taxon>Bacillus</taxon>
        <taxon>Bacillus cereus group</taxon>
    </lineage>
</organism>
<feature type="binding site" evidence="4">
    <location>
        <position position="178"/>
    </location>
    <ligand>
        <name>dihydroxyacetone phosphate</name>
        <dbReference type="ChEBI" id="CHEBI:57642"/>
    </ligand>
</feature>
<evidence type="ECO:0000256" key="4">
    <source>
        <dbReference type="PIRSR" id="PIRSR001359-2"/>
    </source>
</evidence>
<accession>A0A1C4BJU2</accession>
<evidence type="ECO:0000256" key="1">
    <source>
        <dbReference type="ARBA" id="ARBA00031246"/>
    </source>
</evidence>
<feature type="binding site" evidence="5">
    <location>
        <position position="82"/>
    </location>
    <ligand>
        <name>Zn(2+)</name>
        <dbReference type="ChEBI" id="CHEBI:29105"/>
        <label>1</label>
        <note>catalytic</note>
    </ligand>
</feature>
<feature type="binding site" evidence="5">
    <location>
        <position position="103"/>
    </location>
    <ligand>
        <name>Zn(2+)</name>
        <dbReference type="ChEBI" id="CHEBI:29105"/>
        <label>2</label>
    </ligand>
</feature>
<evidence type="ECO:0000256" key="3">
    <source>
        <dbReference type="PIRSR" id="PIRSR001359-1"/>
    </source>
</evidence>
<dbReference type="NCBIfam" id="NF009374">
    <property type="entry name" value="PRK12737.1"/>
    <property type="match status" value="1"/>
</dbReference>
<feature type="binding site" evidence="4">
    <location>
        <begin position="206"/>
        <end position="208"/>
    </location>
    <ligand>
        <name>dihydroxyacetone phosphate</name>
        <dbReference type="ChEBI" id="CHEBI:57642"/>
    </ligand>
</feature>
<keyword evidence="5" id="KW-0862">Zinc</keyword>
<proteinExistence type="predicted"/>
<protein>
    <recommendedName>
        <fullName evidence="2">D-tagatose-bisphosphate aldolase class II</fullName>
    </recommendedName>
    <alternativeName>
        <fullName evidence="1">Tagatose-bisphosphate aldolase</fullName>
    </alternativeName>
</protein>
<evidence type="ECO:0000256" key="2">
    <source>
        <dbReference type="ARBA" id="ARBA00032933"/>
    </source>
</evidence>
<feature type="active site" description="Proton donor" evidence="3">
    <location>
        <position position="81"/>
    </location>
</feature>
<dbReference type="AlphaFoldDB" id="A0A1C4BJU2"/>
<dbReference type="SUPFAM" id="SSF51569">
    <property type="entry name" value="Aldolase"/>
    <property type="match status" value="1"/>
</dbReference>
<dbReference type="GO" id="GO:0009025">
    <property type="term" value="F:tagatose-bisphosphate aldolase activity"/>
    <property type="evidence" value="ECO:0007669"/>
    <property type="project" value="UniProtKB-ARBA"/>
</dbReference>
<dbReference type="PROSITE" id="PS00602">
    <property type="entry name" value="ALDOLASE_CLASS_II_1"/>
    <property type="match status" value="1"/>
</dbReference>